<keyword evidence="9" id="KW-1185">Reference proteome</keyword>
<feature type="coiled-coil region" evidence="6">
    <location>
        <begin position="255"/>
        <end position="285"/>
    </location>
</feature>
<accession>A0A1D8AXU7</accession>
<evidence type="ECO:0000313" key="9">
    <source>
        <dbReference type="Proteomes" id="UP000095228"/>
    </source>
</evidence>
<dbReference type="EC" id="2.1.1.176" evidence="8"/>
<proteinExistence type="inferred from homology"/>
<dbReference type="InterPro" id="IPR049560">
    <property type="entry name" value="MeTrfase_RsmB-F_NOP2_cat"/>
</dbReference>
<evidence type="ECO:0000256" key="2">
    <source>
        <dbReference type="ARBA" id="ARBA00022679"/>
    </source>
</evidence>
<keyword evidence="1 5" id="KW-0489">Methyltransferase</keyword>
<comment type="caution">
    <text evidence="5">Lacks conserved residue(s) required for the propagation of feature annotation.</text>
</comment>
<dbReference type="SUPFAM" id="SSF53335">
    <property type="entry name" value="S-adenosyl-L-methionine-dependent methyltransferases"/>
    <property type="match status" value="1"/>
</dbReference>
<feature type="binding site" evidence="5">
    <location>
        <position position="296"/>
    </location>
    <ligand>
        <name>S-adenosyl-L-methionine</name>
        <dbReference type="ChEBI" id="CHEBI:59789"/>
    </ligand>
</feature>
<dbReference type="GO" id="GO:0070475">
    <property type="term" value="P:rRNA base methylation"/>
    <property type="evidence" value="ECO:0007669"/>
    <property type="project" value="TreeGrafter"/>
</dbReference>
<dbReference type="Pfam" id="PF01189">
    <property type="entry name" value="Methyltr_RsmB-F"/>
    <property type="match status" value="1"/>
</dbReference>
<feature type="active site" description="Nucleophile" evidence="5">
    <location>
        <position position="349"/>
    </location>
</feature>
<dbReference type="InterPro" id="IPR023267">
    <property type="entry name" value="RCMT"/>
</dbReference>
<dbReference type="Proteomes" id="UP000095228">
    <property type="component" value="Chromosome"/>
</dbReference>
<dbReference type="CDD" id="cd02440">
    <property type="entry name" value="AdoMet_MTases"/>
    <property type="match status" value="1"/>
</dbReference>
<evidence type="ECO:0000256" key="1">
    <source>
        <dbReference type="ARBA" id="ARBA00022603"/>
    </source>
</evidence>
<dbReference type="GO" id="GO:0005829">
    <property type="term" value="C:cytosol"/>
    <property type="evidence" value="ECO:0007669"/>
    <property type="project" value="TreeGrafter"/>
</dbReference>
<dbReference type="RefSeq" id="WP_069962822.1">
    <property type="nucleotide sequence ID" value="NZ_CP016094.1"/>
</dbReference>
<protein>
    <submittedName>
        <fullName evidence="8">Ribosomal RNA small subunit methyltransferase B</fullName>
        <ecNumber evidence="8">2.1.1.176</ecNumber>
    </submittedName>
</protein>
<evidence type="ECO:0000313" key="8">
    <source>
        <dbReference type="EMBL" id="AOS45700.1"/>
    </source>
</evidence>
<dbReference type="InterPro" id="IPR001678">
    <property type="entry name" value="MeTrfase_RsmB-F_NOP2_dom"/>
</dbReference>
<dbReference type="EMBL" id="CP016094">
    <property type="protein sequence ID" value="AOS45700.1"/>
    <property type="molecule type" value="Genomic_DNA"/>
</dbReference>
<dbReference type="Gene3D" id="3.40.50.150">
    <property type="entry name" value="Vaccinia Virus protein VP39"/>
    <property type="match status" value="1"/>
</dbReference>
<reference evidence="8 9" key="1">
    <citation type="submission" date="2016-06" db="EMBL/GenBank/DDBJ databases">
        <title>Three novel species with peptidoglycan cell walls form the new genus Lacunisphaera gen. nov. in the family Opitutaceae of the verrucomicrobial subdivision 4.</title>
        <authorList>
            <person name="Rast P."/>
            <person name="Gloeckner I."/>
            <person name="Jogler M."/>
            <person name="Boedeker C."/>
            <person name="Jeske O."/>
            <person name="Wiegand S."/>
            <person name="Reinhardt R."/>
            <person name="Schumann P."/>
            <person name="Rohde M."/>
            <person name="Spring S."/>
            <person name="Gloeckner F.O."/>
            <person name="Jogler C."/>
        </authorList>
    </citation>
    <scope>NUCLEOTIDE SEQUENCE [LARGE SCALE GENOMIC DNA]</scope>
    <source>
        <strain evidence="8 9">IG16b</strain>
    </source>
</reference>
<comment type="similarity">
    <text evidence="5">Belongs to the class I-like SAM-binding methyltransferase superfamily. RsmB/NOP family.</text>
</comment>
<keyword evidence="2 5" id="KW-0808">Transferase</keyword>
<dbReference type="InterPro" id="IPR029063">
    <property type="entry name" value="SAM-dependent_MTases_sf"/>
</dbReference>
<dbReference type="OrthoDB" id="9810297at2"/>
<evidence type="ECO:0000256" key="4">
    <source>
        <dbReference type="ARBA" id="ARBA00022884"/>
    </source>
</evidence>
<keyword evidence="3 5" id="KW-0949">S-adenosyl-L-methionine</keyword>
<evidence type="ECO:0000256" key="3">
    <source>
        <dbReference type="ARBA" id="ARBA00022691"/>
    </source>
</evidence>
<gene>
    <name evidence="8" type="primary">rsmB_3</name>
    <name evidence="8" type="ORF">Verru16b_02787</name>
</gene>
<feature type="binding site" evidence="5">
    <location>
        <position position="259"/>
    </location>
    <ligand>
        <name>S-adenosyl-L-methionine</name>
        <dbReference type="ChEBI" id="CHEBI:59789"/>
    </ligand>
</feature>
<name>A0A1D8AXU7_9BACT</name>
<organism evidence="8 9">
    <name type="scientific">Lacunisphaera limnophila</name>
    <dbReference type="NCBI Taxonomy" id="1838286"/>
    <lineage>
        <taxon>Bacteria</taxon>
        <taxon>Pseudomonadati</taxon>
        <taxon>Verrucomicrobiota</taxon>
        <taxon>Opitutia</taxon>
        <taxon>Opitutales</taxon>
        <taxon>Opitutaceae</taxon>
        <taxon>Lacunisphaera</taxon>
    </lineage>
</organism>
<dbReference type="AlphaFoldDB" id="A0A1D8AXU7"/>
<keyword evidence="6" id="KW-0175">Coiled coil</keyword>
<dbReference type="GO" id="GO:0003723">
    <property type="term" value="F:RNA binding"/>
    <property type="evidence" value="ECO:0007669"/>
    <property type="project" value="UniProtKB-UniRule"/>
</dbReference>
<keyword evidence="4 5" id="KW-0694">RNA-binding</keyword>
<dbReference type="STRING" id="1838286.Verru16b_02787"/>
<evidence type="ECO:0000256" key="5">
    <source>
        <dbReference type="PROSITE-ProRule" id="PRU01023"/>
    </source>
</evidence>
<evidence type="ECO:0000256" key="6">
    <source>
        <dbReference type="SAM" id="Coils"/>
    </source>
</evidence>
<dbReference type="GO" id="GO:0009383">
    <property type="term" value="F:rRNA (cytosine-C5-)-methyltransferase activity"/>
    <property type="evidence" value="ECO:0007669"/>
    <property type="project" value="TreeGrafter"/>
</dbReference>
<feature type="domain" description="SAM-dependent MTase RsmB/NOP-type" evidence="7">
    <location>
        <begin position="145"/>
        <end position="408"/>
    </location>
</feature>
<evidence type="ECO:0000259" key="7">
    <source>
        <dbReference type="PROSITE" id="PS51686"/>
    </source>
</evidence>
<dbReference type="PRINTS" id="PR02008">
    <property type="entry name" value="RCMTFAMILY"/>
</dbReference>
<dbReference type="KEGG" id="obg:Verru16b_02787"/>
<dbReference type="PROSITE" id="PS51686">
    <property type="entry name" value="SAM_MT_RSMB_NOP"/>
    <property type="match status" value="1"/>
</dbReference>
<dbReference type="PANTHER" id="PTHR22807:SF61">
    <property type="entry name" value="NOL1_NOP2_SUN FAMILY PROTEIN _ ANTITERMINATION NUSB DOMAIN-CONTAINING PROTEIN"/>
    <property type="match status" value="1"/>
</dbReference>
<sequence length="409" mass="45473">MHPGIAANQQRLFLAFVAELRPHVRRDSALPRRIKELLARQRAIGSRDRKLYRELIYTWLRFLPWTDPLLDSDPVTAAKVIAWLAPELKPTSPYRAAFCADWPAVPATLAEKAEFLTSQVSGLKFQVSELLPSWFADHCPAAFTSPHLDALNARANVWVRLQCIDRNLVFDEFRGKQWTWETAPDFPDALCLPPNAEVANTDAYRRGFIEIQDLGSQLVLATAPIPPGGRWLDACAGAGGKSLQLARLLGDHGHVDATDIRLEILEELRDRAQRARLTNVRITNSPDAAYDGVLVDAPCSGSGTWRRQPHLKWYVKPETIASFTRTQLEILTTQAPRVKPGGLLIYATCSMSRHENHDVVAAFLQAQPDFKPEPAADTHGGTFDGLGTTLLPGTRNTDGFYAATLRRST</sequence>
<dbReference type="PANTHER" id="PTHR22807">
    <property type="entry name" value="NOP2 YEAST -RELATED NOL1/NOP2/FMU SUN DOMAIN-CONTAINING"/>
    <property type="match status" value="1"/>
</dbReference>